<dbReference type="PANTHER" id="PTHR43566">
    <property type="entry name" value="CONSERVED PROTEIN"/>
    <property type="match status" value="1"/>
</dbReference>
<dbReference type="Pfam" id="PF13635">
    <property type="entry name" value="DUF4143"/>
    <property type="match status" value="1"/>
</dbReference>
<feature type="domain" description="DUF4143" evidence="1">
    <location>
        <begin position="50"/>
        <end position="152"/>
    </location>
</feature>
<reference evidence="2" key="1">
    <citation type="submission" date="2021-03" db="EMBL/GenBank/DDBJ databases">
        <title>Fibrella sp. HMF5335 genome sequencing and assembly.</title>
        <authorList>
            <person name="Kang H."/>
            <person name="Kim H."/>
            <person name="Bae S."/>
            <person name="Joh K."/>
        </authorList>
    </citation>
    <scope>NUCLEOTIDE SEQUENCE</scope>
    <source>
        <strain evidence="2">HMF5335</strain>
    </source>
</reference>
<protein>
    <submittedName>
        <fullName evidence="2">DUF4143 domain-containing protein</fullName>
    </submittedName>
</protein>
<organism evidence="2 3">
    <name type="scientific">Fibrella rubiginis</name>
    <dbReference type="NCBI Taxonomy" id="2817060"/>
    <lineage>
        <taxon>Bacteria</taxon>
        <taxon>Pseudomonadati</taxon>
        <taxon>Bacteroidota</taxon>
        <taxon>Cytophagia</taxon>
        <taxon>Cytophagales</taxon>
        <taxon>Spirosomataceae</taxon>
        <taxon>Fibrella</taxon>
    </lineage>
</organism>
<sequence length="202" mass="23026">MAPRAGSLTIAEKVLDLVNKFPIAFLTSPGSWAKQRCYRTCCPTTSTSFSIIFLLQPYYQNFNKRVIKSPKLYFYDTGLACSLLTMTEAQQVESYYQRGSLFENAMVAELMKNRLNAGQSPHFYFWQDSNHVEVDLLEEQPNGFTSYEMKYSQTVSSDHLENLIHFRKLTETTGDDYLLYAGSEDQKRTGATVVGWQGVTSL</sequence>
<comment type="caution">
    <text evidence="2">The sequence shown here is derived from an EMBL/GenBank/DDBJ whole genome shotgun (WGS) entry which is preliminary data.</text>
</comment>
<evidence type="ECO:0000259" key="1">
    <source>
        <dbReference type="Pfam" id="PF13635"/>
    </source>
</evidence>
<dbReference type="EMBL" id="JAFMYV010000011">
    <property type="protein sequence ID" value="MBO0938782.1"/>
    <property type="molecule type" value="Genomic_DNA"/>
</dbReference>
<evidence type="ECO:0000313" key="2">
    <source>
        <dbReference type="EMBL" id="MBO0938782.1"/>
    </source>
</evidence>
<name>A0A939K322_9BACT</name>
<accession>A0A939K322</accession>
<dbReference type="InterPro" id="IPR025420">
    <property type="entry name" value="DUF4143"/>
</dbReference>
<evidence type="ECO:0000313" key="3">
    <source>
        <dbReference type="Proteomes" id="UP000664034"/>
    </source>
</evidence>
<keyword evidence="3" id="KW-1185">Reference proteome</keyword>
<dbReference type="AlphaFoldDB" id="A0A939K322"/>
<dbReference type="PANTHER" id="PTHR43566:SF2">
    <property type="entry name" value="DUF4143 DOMAIN-CONTAINING PROTEIN"/>
    <property type="match status" value="1"/>
</dbReference>
<dbReference type="Proteomes" id="UP000664034">
    <property type="component" value="Unassembled WGS sequence"/>
</dbReference>
<gene>
    <name evidence="2" type="ORF">J2I47_19680</name>
</gene>
<proteinExistence type="predicted"/>